<dbReference type="AlphaFoldDB" id="E3IWH2"/>
<dbReference type="GO" id="GO:0005829">
    <property type="term" value="C:cytosol"/>
    <property type="evidence" value="ECO:0007669"/>
    <property type="project" value="TreeGrafter"/>
</dbReference>
<dbReference type="Gene3D" id="3.20.20.140">
    <property type="entry name" value="Metal-dependent hydrolases"/>
    <property type="match status" value="2"/>
</dbReference>
<feature type="domain" description="Amidohydrolase 3" evidence="1">
    <location>
        <begin position="46"/>
        <end position="542"/>
    </location>
</feature>
<reference evidence="2 3" key="1">
    <citation type="submission" date="2010-10" db="EMBL/GenBank/DDBJ databases">
        <title>Complete sequence of Frankia sp. EuI1c.</title>
        <authorList>
            <consortium name="US DOE Joint Genome Institute"/>
            <person name="Lucas S."/>
            <person name="Copeland A."/>
            <person name="Lapidus A."/>
            <person name="Cheng J.-F."/>
            <person name="Bruce D."/>
            <person name="Goodwin L."/>
            <person name="Pitluck S."/>
            <person name="Chertkov O."/>
            <person name="Detter J.C."/>
            <person name="Han C."/>
            <person name="Tapia R."/>
            <person name="Land M."/>
            <person name="Hauser L."/>
            <person name="Jeffries C."/>
            <person name="Kyrpides N."/>
            <person name="Ivanova N."/>
            <person name="Mikhailova N."/>
            <person name="Beauchemin N."/>
            <person name="Sen A."/>
            <person name="Sur S.A."/>
            <person name="Gtari M."/>
            <person name="Wall L."/>
            <person name="Tisa L."/>
            <person name="Woyke T."/>
        </authorList>
    </citation>
    <scope>NUCLEOTIDE SEQUENCE [LARGE SCALE GENOMIC DNA]</scope>
    <source>
        <strain evidence="3">DSM 45817 / CECT 9037 / EuI1c</strain>
    </source>
</reference>
<dbReference type="InterPro" id="IPR032466">
    <property type="entry name" value="Metal_Hydrolase"/>
</dbReference>
<organism evidence="2 3">
    <name type="scientific">Pseudofrankia inefficax (strain DSM 45817 / CECT 9037 / DDB 130130 / EuI1c)</name>
    <name type="common">Frankia inefficax</name>
    <dbReference type="NCBI Taxonomy" id="298654"/>
    <lineage>
        <taxon>Bacteria</taxon>
        <taxon>Bacillati</taxon>
        <taxon>Actinomycetota</taxon>
        <taxon>Actinomycetes</taxon>
        <taxon>Frankiales</taxon>
        <taxon>Frankiaceae</taxon>
        <taxon>Pseudofrankia</taxon>
    </lineage>
</organism>
<sequence>MSNDLLVRGGEVIDGTGADRRRADIRVRDGRIVEIDARLRPDGEPEIDATGAVVTPGFIDTHAHTDPQVFWDPTLDPESLHGVTTMLTGNCSLSLYPVRESTRGALADLFAYIEDVPRDLFDDHVPWTWDDYAGYRDAVNAQGSGINLAPLVGHSPLRLYVMGDDAWHRAATPQESAAMADVLGAAMDAGAWGLSTSYLDVDKQGRPVPSRAADGDELDALIAAIGDTGRGLVEMVPNLLGGSADAELEDIGRRCGKYGVPVTWTGFVYLGGVTDHWLALTRRLGSEGVRMYPQLSPRTVDFRLNWDSSMMFMSMPQGWHRIIAAQGRDAKAALLTDPSWRATARAEWDAVPAAMFPHRHLHKARFIEVFGDENQPWLGRTAAELVDERGGHPSDVLADFVLANDCRPGIVAIGVANDDIDGIARTLTDPDVLLSSSDAGAHVQMLCASGDTTLLLTRHVRERHDLTLEQAIHQLTGRQADVFGFHGRGRLAPGAVADLTVFALDELDYAQDGFIADLPNGGLRLRRPAGGYRATVVRGVPVQLGGQATGALPGRVIASHGREDAR</sequence>
<dbReference type="Proteomes" id="UP000002484">
    <property type="component" value="Chromosome"/>
</dbReference>
<dbReference type="PANTHER" id="PTHR11647">
    <property type="entry name" value="HYDRANTOINASE/DIHYDROPYRIMIDINASE FAMILY MEMBER"/>
    <property type="match status" value="1"/>
</dbReference>
<dbReference type="InterPro" id="IPR011059">
    <property type="entry name" value="Metal-dep_hydrolase_composite"/>
</dbReference>
<dbReference type="SUPFAM" id="SSF51556">
    <property type="entry name" value="Metallo-dependent hydrolases"/>
    <property type="match status" value="1"/>
</dbReference>
<proteinExistence type="predicted"/>
<protein>
    <submittedName>
        <fullName evidence="2">Amidohydrolase 3</fullName>
    </submittedName>
</protein>
<dbReference type="SUPFAM" id="SSF51338">
    <property type="entry name" value="Composite domain of metallo-dependent hydrolases"/>
    <property type="match status" value="1"/>
</dbReference>
<evidence type="ECO:0000259" key="1">
    <source>
        <dbReference type="Pfam" id="PF07969"/>
    </source>
</evidence>
<dbReference type="HOGENOM" id="CLU_016107_2_1_11"/>
<dbReference type="PANTHER" id="PTHR11647:SF1">
    <property type="entry name" value="COLLAPSIN RESPONSE MEDIATOR PROTEIN"/>
    <property type="match status" value="1"/>
</dbReference>
<dbReference type="KEGG" id="fri:FraEuI1c_2107"/>
<dbReference type="GO" id="GO:0016812">
    <property type="term" value="F:hydrolase activity, acting on carbon-nitrogen (but not peptide) bonds, in cyclic amides"/>
    <property type="evidence" value="ECO:0007669"/>
    <property type="project" value="TreeGrafter"/>
</dbReference>
<keyword evidence="3" id="KW-1185">Reference proteome</keyword>
<dbReference type="OrthoDB" id="9766983at2"/>
<gene>
    <name evidence="2" type="ordered locus">FraEuI1c_2107</name>
</gene>
<evidence type="ECO:0000313" key="3">
    <source>
        <dbReference type="Proteomes" id="UP000002484"/>
    </source>
</evidence>
<dbReference type="InterPro" id="IPR013108">
    <property type="entry name" value="Amidohydro_3"/>
</dbReference>
<name>E3IWH2_PSEI1</name>
<dbReference type="STRING" id="298654.FraEuI1c_2107"/>
<keyword evidence="2" id="KW-0378">Hydrolase</keyword>
<dbReference type="InParanoid" id="E3IWH2"/>
<dbReference type="Pfam" id="PF07969">
    <property type="entry name" value="Amidohydro_3"/>
    <property type="match status" value="1"/>
</dbReference>
<dbReference type="eggNOG" id="COG3653">
    <property type="taxonomic scope" value="Bacteria"/>
</dbReference>
<accession>E3IWH2</accession>
<evidence type="ECO:0000313" key="2">
    <source>
        <dbReference type="EMBL" id="ADP80155.1"/>
    </source>
</evidence>
<dbReference type="InterPro" id="IPR050378">
    <property type="entry name" value="Metallo-dep_Hydrolases_sf"/>
</dbReference>
<dbReference type="RefSeq" id="WP_013423274.1">
    <property type="nucleotide sequence ID" value="NC_014666.1"/>
</dbReference>
<dbReference type="EMBL" id="CP002299">
    <property type="protein sequence ID" value="ADP80155.1"/>
    <property type="molecule type" value="Genomic_DNA"/>
</dbReference>